<dbReference type="Proteomes" id="UP000825381">
    <property type="component" value="Chromosome"/>
</dbReference>
<dbReference type="EMBL" id="CP080429">
    <property type="protein sequence ID" value="QYJ68201.1"/>
    <property type="molecule type" value="Genomic_DNA"/>
</dbReference>
<organism evidence="2 3">
    <name type="scientific">Flavobacterium litorale</name>
    <dbReference type="NCBI Taxonomy" id="2856519"/>
    <lineage>
        <taxon>Bacteria</taxon>
        <taxon>Pseudomonadati</taxon>
        <taxon>Bacteroidota</taxon>
        <taxon>Flavobacteriia</taxon>
        <taxon>Flavobacteriales</taxon>
        <taxon>Flavobacteriaceae</taxon>
        <taxon>Flavobacterium</taxon>
    </lineage>
</organism>
<protein>
    <submittedName>
        <fullName evidence="2">Uncharacterized protein</fullName>
    </submittedName>
</protein>
<sequence>MKLLLYSVLFTSALLATNTTQVHKNYELNKAEICTKHNFHPSVNNDSYVYVITRNGAKAYNENGNKLDWCFAFKAKLLVVTEKGNLLGVTSIYRRKKADTYYIKKSDTGNASDIPINNLDLNERYSDYEDYSGYITQTHCIEYFEDEVEEFIPSNYTDVEVNLITKNEFLQFEKNAITNFSANNAVKKTDGVITIGTKQFVDTLGEGNLPNTFTYVGEYKLLGYVIQLACHACEDYVYYLVDKNTGEILFTFSDFPYFNKNNQWALTLGQLFSDSPTVLYASKWQEENSQELFTYKEFGNWIPTGRVFWGEDDYFHAEILPYVIAQEYHNSYGTKGNKNYNFNYVRIKIKGHTPLQNDD</sequence>
<dbReference type="RefSeq" id="WP_220640544.1">
    <property type="nucleotide sequence ID" value="NZ_CP080429.1"/>
</dbReference>
<reference evidence="2 3" key="1">
    <citation type="submission" date="2021-07" db="EMBL/GenBank/DDBJ databases">
        <title>Flavobacterium WSW3-B6 sp.nov, isolated from seaweed.</title>
        <authorList>
            <person name="Muhammad N."/>
            <person name="Ho H."/>
            <person name="Lee Y.-J."/>
            <person name="Nguyen T."/>
            <person name="Ho J."/>
            <person name="Kim S.-G."/>
        </authorList>
    </citation>
    <scope>NUCLEOTIDE SEQUENCE [LARGE SCALE GENOMIC DNA]</scope>
    <source>
        <strain evidence="2 3">WSW3-B6</strain>
    </source>
</reference>
<name>A0ABX8VC43_9FLAO</name>
<evidence type="ECO:0000313" key="2">
    <source>
        <dbReference type="EMBL" id="QYJ68201.1"/>
    </source>
</evidence>
<accession>A0ABX8VC43</accession>
<keyword evidence="1" id="KW-0732">Signal</keyword>
<proteinExistence type="predicted"/>
<evidence type="ECO:0000256" key="1">
    <source>
        <dbReference type="SAM" id="SignalP"/>
    </source>
</evidence>
<evidence type="ECO:0000313" key="3">
    <source>
        <dbReference type="Proteomes" id="UP000825381"/>
    </source>
</evidence>
<keyword evidence="3" id="KW-1185">Reference proteome</keyword>
<feature type="chain" id="PRO_5047035094" evidence="1">
    <location>
        <begin position="17"/>
        <end position="359"/>
    </location>
</feature>
<feature type="signal peptide" evidence="1">
    <location>
        <begin position="1"/>
        <end position="16"/>
    </location>
</feature>
<gene>
    <name evidence="2" type="ORF">K1I41_11835</name>
</gene>